<evidence type="ECO:0000313" key="2">
    <source>
        <dbReference type="EMBL" id="KAH7365181.1"/>
    </source>
</evidence>
<feature type="compositionally biased region" description="Low complexity" evidence="1">
    <location>
        <begin position="32"/>
        <end position="47"/>
    </location>
</feature>
<sequence>MVTGPNRDMAFVKRGAGLKRARVNMNPRGACSSVTSSSSSSSSITSSAAKPYGRISSRGKELLLRKASGSASSFSSAAARRDRHPVCHTNRSLRFECTGASFDVELAGGEPALEDAGAGVFNKGGRRCHRYSGTFLPQSSGRKVEQRECFPIPMDDHDDEMCVTPRADECRIPQENSLVCPPAPRKPRAENRVRCLLSSHVTPANCIDFFLCPKRCGAVFTDEYRSF</sequence>
<organism evidence="2 3">
    <name type="scientific">Ceratopteris richardii</name>
    <name type="common">Triangle waterfern</name>
    <dbReference type="NCBI Taxonomy" id="49495"/>
    <lineage>
        <taxon>Eukaryota</taxon>
        <taxon>Viridiplantae</taxon>
        <taxon>Streptophyta</taxon>
        <taxon>Embryophyta</taxon>
        <taxon>Tracheophyta</taxon>
        <taxon>Polypodiopsida</taxon>
        <taxon>Polypodiidae</taxon>
        <taxon>Polypodiales</taxon>
        <taxon>Pteridineae</taxon>
        <taxon>Pteridaceae</taxon>
        <taxon>Parkerioideae</taxon>
        <taxon>Ceratopteris</taxon>
    </lineage>
</organism>
<dbReference type="EMBL" id="CM035423">
    <property type="protein sequence ID" value="KAH7365181.1"/>
    <property type="molecule type" value="Genomic_DNA"/>
</dbReference>
<keyword evidence="3" id="KW-1185">Reference proteome</keyword>
<reference evidence="2" key="1">
    <citation type="submission" date="2021-08" db="EMBL/GenBank/DDBJ databases">
        <title>WGS assembly of Ceratopteris richardii.</title>
        <authorList>
            <person name="Marchant D.B."/>
            <person name="Chen G."/>
            <person name="Jenkins J."/>
            <person name="Shu S."/>
            <person name="Leebens-Mack J."/>
            <person name="Grimwood J."/>
            <person name="Schmutz J."/>
            <person name="Soltis P."/>
            <person name="Soltis D."/>
            <person name="Chen Z.-H."/>
        </authorList>
    </citation>
    <scope>NUCLEOTIDE SEQUENCE</scope>
    <source>
        <strain evidence="2">Whitten #5841</strain>
        <tissue evidence="2">Leaf</tissue>
    </source>
</reference>
<name>A0A8T2SMJ8_CERRI</name>
<proteinExistence type="predicted"/>
<gene>
    <name evidence="2" type="ORF">KP509_18G012500</name>
</gene>
<accession>A0A8T2SMJ8</accession>
<evidence type="ECO:0000256" key="1">
    <source>
        <dbReference type="SAM" id="MobiDB-lite"/>
    </source>
</evidence>
<comment type="caution">
    <text evidence="2">The sequence shown here is derived from an EMBL/GenBank/DDBJ whole genome shotgun (WGS) entry which is preliminary data.</text>
</comment>
<evidence type="ECO:0000313" key="3">
    <source>
        <dbReference type="Proteomes" id="UP000825935"/>
    </source>
</evidence>
<dbReference type="Proteomes" id="UP000825935">
    <property type="component" value="Chromosome 18"/>
</dbReference>
<dbReference type="AlphaFoldDB" id="A0A8T2SMJ8"/>
<feature type="region of interest" description="Disordered" evidence="1">
    <location>
        <begin position="22"/>
        <end position="51"/>
    </location>
</feature>
<protein>
    <submittedName>
        <fullName evidence="2">Uncharacterized protein</fullName>
    </submittedName>
</protein>